<dbReference type="OrthoDB" id="5237747at2759"/>
<evidence type="ECO:0000313" key="1">
    <source>
        <dbReference type="EMBL" id="KUI57624.1"/>
    </source>
</evidence>
<sequence length="215" mass="24679">MPWMYCRNLLDDLLELCNAFDSDNAFDFERTKPLLNIAIAPNPDDSLMWDQVYKVISETTPPRTIASSLQQTPWPLNTSKFEDSSQHRKYADDMLKQELGIIYAGLRDFDQTYFGDVADLKTTSEAFFQQCIKGSDPLFDNGWTGWPIDANEDDVLNWLADFSERLSTFAEERKSTPPIRRRPLAKHNQPIDTSVALRKMDIGFMFCRQGFGSIA</sequence>
<gene>
    <name evidence="1" type="ORF">VP1G_04970</name>
</gene>
<accession>A0A194V133</accession>
<dbReference type="Proteomes" id="UP000078576">
    <property type="component" value="Unassembled WGS sequence"/>
</dbReference>
<dbReference type="EMBL" id="KN714702">
    <property type="protein sequence ID" value="KUI57624.1"/>
    <property type="molecule type" value="Genomic_DNA"/>
</dbReference>
<keyword evidence="2" id="KW-1185">Reference proteome</keyword>
<name>A0A194V133_CYTMA</name>
<dbReference type="STRING" id="694573.A0A194V133"/>
<protein>
    <submittedName>
        <fullName evidence="1">Uncharacterized protein</fullName>
    </submittedName>
</protein>
<organism evidence="1 2">
    <name type="scientific">Cytospora mali</name>
    <name type="common">Apple Valsa canker fungus</name>
    <name type="synonym">Valsa mali</name>
    <dbReference type="NCBI Taxonomy" id="578113"/>
    <lineage>
        <taxon>Eukaryota</taxon>
        <taxon>Fungi</taxon>
        <taxon>Dikarya</taxon>
        <taxon>Ascomycota</taxon>
        <taxon>Pezizomycotina</taxon>
        <taxon>Sordariomycetes</taxon>
        <taxon>Sordariomycetidae</taxon>
        <taxon>Diaporthales</taxon>
        <taxon>Cytosporaceae</taxon>
        <taxon>Cytospora</taxon>
    </lineage>
</organism>
<reference evidence="2" key="1">
    <citation type="submission" date="2014-12" db="EMBL/GenBank/DDBJ databases">
        <title>Genome Sequence of Valsa Canker Pathogens Uncovers a Specific Adaption of Colonization on Woody Bark.</title>
        <authorList>
            <person name="Yin Z."/>
            <person name="Liu H."/>
            <person name="Gao X."/>
            <person name="Li Z."/>
            <person name="Song N."/>
            <person name="Ke X."/>
            <person name="Dai Q."/>
            <person name="Wu Y."/>
            <person name="Sun Y."/>
            <person name="Xu J.-R."/>
            <person name="Kang Z.K."/>
            <person name="Wang L."/>
            <person name="Huang L."/>
        </authorList>
    </citation>
    <scope>NUCLEOTIDE SEQUENCE [LARGE SCALE GENOMIC DNA]</scope>
    <source>
        <strain evidence="2">SXYL134</strain>
    </source>
</reference>
<evidence type="ECO:0000313" key="2">
    <source>
        <dbReference type="Proteomes" id="UP000078576"/>
    </source>
</evidence>
<dbReference type="AlphaFoldDB" id="A0A194V133"/>
<dbReference type="PANTHER" id="PTHR38248">
    <property type="entry name" value="FUNK1 6"/>
    <property type="match status" value="1"/>
</dbReference>
<dbReference type="PANTHER" id="PTHR38248:SF2">
    <property type="entry name" value="FUNK1 11"/>
    <property type="match status" value="1"/>
</dbReference>
<proteinExistence type="predicted"/>